<protein>
    <submittedName>
        <fullName evidence="5">Cellulase family glycosylhydrolase</fullName>
    </submittedName>
</protein>
<gene>
    <name evidence="5" type="ORF">ABS362_08430</name>
</gene>
<name>A0ABV1RT58_9BACT</name>
<evidence type="ECO:0000256" key="3">
    <source>
        <dbReference type="SAM" id="SignalP"/>
    </source>
</evidence>
<evidence type="ECO:0000313" key="5">
    <source>
        <dbReference type="EMBL" id="MER2997571.1"/>
    </source>
</evidence>
<dbReference type="Proteomes" id="UP001476807">
    <property type="component" value="Unassembled WGS sequence"/>
</dbReference>
<keyword evidence="2" id="KW-0326">Glycosidase</keyword>
<dbReference type="Pfam" id="PF00150">
    <property type="entry name" value="Cellulase"/>
    <property type="match status" value="1"/>
</dbReference>
<evidence type="ECO:0000256" key="1">
    <source>
        <dbReference type="ARBA" id="ARBA00022801"/>
    </source>
</evidence>
<accession>A0ABV1RT58</accession>
<dbReference type="SUPFAM" id="SSF51445">
    <property type="entry name" value="(Trans)glycosidases"/>
    <property type="match status" value="1"/>
</dbReference>
<keyword evidence="6" id="KW-1185">Reference proteome</keyword>
<evidence type="ECO:0000259" key="4">
    <source>
        <dbReference type="Pfam" id="PF00150"/>
    </source>
</evidence>
<comment type="caution">
    <text evidence="5">The sequence shown here is derived from an EMBL/GenBank/DDBJ whole genome shotgun (WGS) entry which is preliminary data.</text>
</comment>
<organism evidence="5 6">
    <name type="scientific">Pontibacter populi</name>
    <dbReference type="NCBI Taxonomy" id="890055"/>
    <lineage>
        <taxon>Bacteria</taxon>
        <taxon>Pseudomonadati</taxon>
        <taxon>Bacteroidota</taxon>
        <taxon>Cytophagia</taxon>
        <taxon>Cytophagales</taxon>
        <taxon>Hymenobacteraceae</taxon>
        <taxon>Pontibacter</taxon>
    </lineage>
</organism>
<dbReference type="Gene3D" id="3.20.20.80">
    <property type="entry name" value="Glycosidases"/>
    <property type="match status" value="1"/>
</dbReference>
<feature type="signal peptide" evidence="3">
    <location>
        <begin position="1"/>
        <end position="26"/>
    </location>
</feature>
<dbReference type="EMBL" id="JBEOKT010000006">
    <property type="protein sequence ID" value="MER2997571.1"/>
    <property type="molecule type" value="Genomic_DNA"/>
</dbReference>
<proteinExistence type="predicted"/>
<evidence type="ECO:0000313" key="6">
    <source>
        <dbReference type="Proteomes" id="UP001476807"/>
    </source>
</evidence>
<sequence>MMNPFRFLLAACAIVVLALNPKQATAQQKSKEEVAPVYVDKLGVLRWKKGNKEATFFGVNYTVPFAYGYRSHKALNVDLEKAIDQDVYHMARLGFNAFRVHVWDTEISDSTGNLLNNEHLRLFDYLIYKLKQRNIKILVTPIAFWGNGYPERDEKTTGFSSMYDKQKAVTEEDAFKAQERYLQQFFEHVNPYTKLTYQNDPDIIAAEINNEPKHTGPKARATEYVNRMVAAVRSSGWTKPIYYNISESPTYADAVAKANIDGVSFQWYPTGLVANHTLQGNYLPHVDRYQIPFDTIPAYANKARMVYEFDAGDILNSTMYPAMARSFRAAGFNWATQFAYDPLATAYANTEYQTHYLNLAYTPSKAISALIAGKAFTRLPRLKTYGNYPADSVFDVFRVSYKENLSEMNTPQEFYYSNTTRTKPSNAAKLQHVAGVGSSAIVQYPGRGAYFIDKLENGVWRLEVMPDAIHIRDPFAKTSPQKEVTRIQWEAHPMHLNLPDLGNDFTIKGLNTGNTDSGKATKGSFTVAPGTYLLVKKGKNAKRWTGASKAGELRLDEFVAPLSVKTEPYVSHEPISEVSAGAPYTIKATIVGIKPDSKVTLQINNLSGVYKTIDMQRKAPYSYEAIVPAELATPGMVNYRIMVQRPDNSIYTFPGGHKGDPWAWDYYQTDSWQTFIAGEQSVLELFNAGNDRNIKVYPNLWRSDERQLITADKPGQLVLKLSAKELPAEGVMGFQYYFGDKLQDRTKELTNYKKLVIRARTTNPEPVKVRIALISDDATAHAATFTVDQNFKDIEIPLSSLKPEEFMLLPRPYPGFHPFWFKPNKPEAFNLNQAEKLEIIVGKDLPEQDKAKPYSLEVETIWLTK</sequence>
<keyword evidence="3" id="KW-0732">Signal</keyword>
<dbReference type="RefSeq" id="WP_350411972.1">
    <property type="nucleotide sequence ID" value="NZ_JBEOKT010000006.1"/>
</dbReference>
<reference evidence="5 6" key="1">
    <citation type="submission" date="2024-06" db="EMBL/GenBank/DDBJ databases">
        <title>Pontibacter populi HYL7-15.</title>
        <authorList>
            <person name="Kim M.K."/>
        </authorList>
    </citation>
    <scope>NUCLEOTIDE SEQUENCE [LARGE SCALE GENOMIC DNA]</scope>
    <source>
        <strain evidence="5 6">HYL7-15</strain>
    </source>
</reference>
<feature type="domain" description="Glycoside hydrolase family 5" evidence="4">
    <location>
        <begin position="83"/>
        <end position="257"/>
    </location>
</feature>
<dbReference type="InterPro" id="IPR017853">
    <property type="entry name" value="GH"/>
</dbReference>
<evidence type="ECO:0000256" key="2">
    <source>
        <dbReference type="ARBA" id="ARBA00023295"/>
    </source>
</evidence>
<feature type="chain" id="PRO_5046828741" evidence="3">
    <location>
        <begin position="27"/>
        <end position="865"/>
    </location>
</feature>
<keyword evidence="1" id="KW-0378">Hydrolase</keyword>
<dbReference type="InterPro" id="IPR001547">
    <property type="entry name" value="Glyco_hydro_5"/>
</dbReference>